<dbReference type="GO" id="GO:0005840">
    <property type="term" value="C:ribosome"/>
    <property type="evidence" value="ECO:0007669"/>
    <property type="project" value="UniProtKB-KW"/>
</dbReference>
<accession>A0A6J4T461</accession>
<organism evidence="2">
    <name type="scientific">uncultured Solirubrobacterales bacterium</name>
    <dbReference type="NCBI Taxonomy" id="768556"/>
    <lineage>
        <taxon>Bacteria</taxon>
        <taxon>Bacillati</taxon>
        <taxon>Actinomycetota</taxon>
        <taxon>Thermoleophilia</taxon>
        <taxon>Solirubrobacterales</taxon>
        <taxon>environmental samples</taxon>
    </lineage>
</organism>
<keyword evidence="2" id="KW-0687">Ribonucleoprotein</keyword>
<sequence>AEHQSACPQGPHPPHEEGHHAGAEVRSGPQGPDRRPAAARRLHPRLHDHAQEAELGAAQGRPGAVDQPDGGHRLHPGRGAQPAGALGGARPRRPRQGPAGRSLQGRPRHARRLRRLRPQEGSLAVRRQGQV</sequence>
<feature type="non-terminal residue" evidence="2">
    <location>
        <position position="131"/>
    </location>
</feature>
<reference evidence="2" key="1">
    <citation type="submission" date="2020-02" db="EMBL/GenBank/DDBJ databases">
        <authorList>
            <person name="Meier V. D."/>
        </authorList>
    </citation>
    <scope>NUCLEOTIDE SEQUENCE</scope>
    <source>
        <strain evidence="2">AVDCRST_MAG17</strain>
    </source>
</reference>
<feature type="compositionally biased region" description="Basic and acidic residues" evidence="1">
    <location>
        <begin position="13"/>
        <end position="23"/>
    </location>
</feature>
<gene>
    <name evidence="2" type="ORF">AVDCRST_MAG17-2108</name>
</gene>
<feature type="non-terminal residue" evidence="2">
    <location>
        <position position="1"/>
    </location>
</feature>
<evidence type="ECO:0000256" key="1">
    <source>
        <dbReference type="SAM" id="MobiDB-lite"/>
    </source>
</evidence>
<name>A0A6J4T461_9ACTN</name>
<feature type="compositionally biased region" description="Basic residues" evidence="1">
    <location>
        <begin position="106"/>
        <end position="116"/>
    </location>
</feature>
<keyword evidence="2" id="KW-0689">Ribosomal protein</keyword>
<proteinExistence type="predicted"/>
<evidence type="ECO:0000313" key="2">
    <source>
        <dbReference type="EMBL" id="CAA9512955.1"/>
    </source>
</evidence>
<dbReference type="EMBL" id="CADCVV010000167">
    <property type="protein sequence ID" value="CAA9512955.1"/>
    <property type="molecule type" value="Genomic_DNA"/>
</dbReference>
<dbReference type="AlphaFoldDB" id="A0A6J4T461"/>
<protein>
    <submittedName>
        <fullName evidence="2">SSU ribosomal protein S12p (S23e)</fullName>
    </submittedName>
</protein>
<feature type="region of interest" description="Disordered" evidence="1">
    <location>
        <begin position="1"/>
        <end position="131"/>
    </location>
</feature>